<dbReference type="PROSITE" id="PS50082">
    <property type="entry name" value="WD_REPEATS_2"/>
    <property type="match status" value="5"/>
</dbReference>
<evidence type="ECO:0000256" key="4">
    <source>
        <dbReference type="ARBA" id="ARBA00022860"/>
    </source>
</evidence>
<accession>A0A0C9UM58</accession>
<feature type="region of interest" description="Disordered" evidence="7">
    <location>
        <begin position="33"/>
        <end position="62"/>
    </location>
</feature>
<dbReference type="Pfam" id="PF08232">
    <property type="entry name" value="Striatin"/>
    <property type="match status" value="1"/>
</dbReference>
<dbReference type="SMART" id="SM00320">
    <property type="entry name" value="WD40"/>
    <property type="match status" value="6"/>
</dbReference>
<evidence type="ECO:0000259" key="8">
    <source>
        <dbReference type="Pfam" id="PF08232"/>
    </source>
</evidence>
<feature type="compositionally biased region" description="Low complexity" evidence="7">
    <location>
        <begin position="349"/>
        <end position="358"/>
    </location>
</feature>
<dbReference type="HOGENOM" id="CLU_009108_1_0_1"/>
<dbReference type="EMBL" id="KN837273">
    <property type="protein sequence ID" value="KIJ29882.1"/>
    <property type="molecule type" value="Genomic_DNA"/>
</dbReference>
<comment type="similarity">
    <text evidence="1">Belongs to the WD repeat striatin family.</text>
</comment>
<feature type="compositionally biased region" description="Polar residues" evidence="7">
    <location>
        <begin position="132"/>
        <end position="150"/>
    </location>
</feature>
<feature type="compositionally biased region" description="Basic and acidic residues" evidence="7">
    <location>
        <begin position="222"/>
        <end position="233"/>
    </location>
</feature>
<evidence type="ECO:0000256" key="1">
    <source>
        <dbReference type="ARBA" id="ARBA00009616"/>
    </source>
</evidence>
<dbReference type="PANTHER" id="PTHR15653:SF0">
    <property type="entry name" value="CONNECTOR OF KINASE TO AP-1, ISOFORM E"/>
    <property type="match status" value="1"/>
</dbReference>
<dbReference type="SUPFAM" id="SSF50978">
    <property type="entry name" value="WD40 repeat-like"/>
    <property type="match status" value="1"/>
</dbReference>
<dbReference type="InterPro" id="IPR015943">
    <property type="entry name" value="WD40/YVTN_repeat-like_dom_sf"/>
</dbReference>
<keyword evidence="2 6" id="KW-0853">WD repeat</keyword>
<dbReference type="InterPro" id="IPR036322">
    <property type="entry name" value="WD40_repeat_dom_sf"/>
</dbReference>
<keyword evidence="5" id="KW-0175">Coiled coil</keyword>
<dbReference type="InterPro" id="IPR001680">
    <property type="entry name" value="WD40_rpt"/>
</dbReference>
<feature type="repeat" description="WD" evidence="6">
    <location>
        <begin position="581"/>
        <end position="622"/>
    </location>
</feature>
<evidence type="ECO:0000256" key="6">
    <source>
        <dbReference type="PROSITE-ProRule" id="PRU00221"/>
    </source>
</evidence>
<reference evidence="9 10" key="1">
    <citation type="submission" date="2014-06" db="EMBL/GenBank/DDBJ databases">
        <title>Evolutionary Origins and Diversification of the Mycorrhizal Mutualists.</title>
        <authorList>
            <consortium name="DOE Joint Genome Institute"/>
            <consortium name="Mycorrhizal Genomics Consortium"/>
            <person name="Kohler A."/>
            <person name="Kuo A."/>
            <person name="Nagy L.G."/>
            <person name="Floudas D."/>
            <person name="Copeland A."/>
            <person name="Barry K.W."/>
            <person name="Cichocki N."/>
            <person name="Veneault-Fourrey C."/>
            <person name="LaButti K."/>
            <person name="Lindquist E.A."/>
            <person name="Lipzen A."/>
            <person name="Lundell T."/>
            <person name="Morin E."/>
            <person name="Murat C."/>
            <person name="Riley R."/>
            <person name="Ohm R."/>
            <person name="Sun H."/>
            <person name="Tunlid A."/>
            <person name="Henrissat B."/>
            <person name="Grigoriev I.V."/>
            <person name="Hibbett D.S."/>
            <person name="Martin F."/>
        </authorList>
    </citation>
    <scope>NUCLEOTIDE SEQUENCE [LARGE SCALE GENOMIC DNA]</scope>
    <source>
        <strain evidence="9 10">SS14</strain>
    </source>
</reference>
<evidence type="ECO:0000256" key="7">
    <source>
        <dbReference type="SAM" id="MobiDB-lite"/>
    </source>
</evidence>
<feature type="domain" description="Striatin N-terminal" evidence="8">
    <location>
        <begin position="64"/>
        <end position="250"/>
    </location>
</feature>
<sequence length="814" mass="88399">MNPSQSTPTIRLPMLGHQLNSGLQQQHPGLNANHLQQQQQQQQPNHNQQGPIQPPPPQSGQDFTLSSVLHFLQTEWRRYERDRNEWEIERAEMRARIALLEGERRSFENIRLDLARRIKMLEYALRMERSKQLNASSQPTGSSSKSNIPSQKDDTPSLGKEGSGSSSPRSDDSPLPDHRISMASLSGLPNGISQGPNKSQPWNTNGTFSNQALLAGVGKPPLGRDPKSRQRSKEYLKQCLQEITYLTSTQALNPLPNRPLLSNSSLPVTIPNLPPFEQGPYNGRPRKVVPESGNPNMSAPPVLGPKHPSEAVPSLNGMSVSAAPNSNNSGTASLASGSDRSDIPFHHASSSSEDQSIQQIELPQSNLDEQVEASASSEQIRQSAIEPVTAIFRPDETWREQLQNARLKGGEGDTHEVGQITSTMGISTPWDVTPRDEDDDMKDNEEEDDDVEEVNIIGEGGETAKVWRAKKTLRNHLDAVRTITFHGQDLLLASGGDDYTVKLWRVDASGLTSNTSNAKTEIEPQLTLRGHSAPVTCLAFSSGRNLLYSGSLDATIHVWRLPPSNHSTYAAFDSSLSKGTLIGHTDAVWDLTLVRDESLLVSCGADGSVKIWDVGSSTAPGSLKMTWGYEGLGEGNQESATDGEPIAATAVEAIKTDLKKIAVAYRNSVVKIFDVDTGKELGRLQSGVVYDGTPSSQINKLASHPTMPLLVTGHEDKHIRLFDITTGQCTHSMVAHLDAVTALAIDPAGFSLVSGGHDCSLRFWDLLSSRACVQETTSHREKADEGVLDVAFHPSLPFLASAGADGVIKLYATS</sequence>
<feature type="compositionally biased region" description="Basic and acidic residues" evidence="7">
    <location>
        <begin position="169"/>
        <end position="180"/>
    </location>
</feature>
<dbReference type="AlphaFoldDB" id="A0A0C9UM58"/>
<dbReference type="InterPro" id="IPR051488">
    <property type="entry name" value="WD_repeat_striatin"/>
</dbReference>
<gene>
    <name evidence="9" type="ORF">M422DRAFT_235064</name>
</gene>
<dbReference type="PANTHER" id="PTHR15653">
    <property type="entry name" value="STRIATIN"/>
    <property type="match status" value="1"/>
</dbReference>
<feature type="repeat" description="WD" evidence="6">
    <location>
        <begin position="473"/>
        <end position="514"/>
    </location>
</feature>
<name>A0A0C9UM58_SPHS4</name>
<keyword evidence="4" id="KW-0112">Calmodulin-binding</keyword>
<feature type="repeat" description="WD" evidence="6">
    <location>
        <begin position="780"/>
        <end position="814"/>
    </location>
</feature>
<feature type="compositionally biased region" description="Acidic residues" evidence="7">
    <location>
        <begin position="436"/>
        <end position="450"/>
    </location>
</feature>
<dbReference type="Gene3D" id="2.130.10.10">
    <property type="entry name" value="YVTN repeat-like/Quinoprotein amine dehydrogenase"/>
    <property type="match status" value="2"/>
</dbReference>
<dbReference type="Pfam" id="PF00400">
    <property type="entry name" value="WD40"/>
    <property type="match status" value="6"/>
</dbReference>
<evidence type="ECO:0000313" key="9">
    <source>
        <dbReference type="EMBL" id="KIJ29882.1"/>
    </source>
</evidence>
<dbReference type="InterPro" id="IPR013258">
    <property type="entry name" value="Striatin_N"/>
</dbReference>
<dbReference type="InterPro" id="IPR019775">
    <property type="entry name" value="WD40_repeat_CS"/>
</dbReference>
<dbReference type="Gene3D" id="1.20.5.300">
    <property type="match status" value="1"/>
</dbReference>
<dbReference type="PROSITE" id="PS00678">
    <property type="entry name" value="WD_REPEATS_1"/>
    <property type="match status" value="2"/>
</dbReference>
<evidence type="ECO:0000256" key="5">
    <source>
        <dbReference type="ARBA" id="ARBA00023054"/>
    </source>
</evidence>
<feature type="repeat" description="WD" evidence="6">
    <location>
        <begin position="528"/>
        <end position="561"/>
    </location>
</feature>
<organism evidence="9 10">
    <name type="scientific">Sphaerobolus stellatus (strain SS14)</name>
    <dbReference type="NCBI Taxonomy" id="990650"/>
    <lineage>
        <taxon>Eukaryota</taxon>
        <taxon>Fungi</taxon>
        <taxon>Dikarya</taxon>
        <taxon>Basidiomycota</taxon>
        <taxon>Agaricomycotina</taxon>
        <taxon>Agaricomycetes</taxon>
        <taxon>Phallomycetidae</taxon>
        <taxon>Geastrales</taxon>
        <taxon>Sphaerobolaceae</taxon>
        <taxon>Sphaerobolus</taxon>
    </lineage>
</organism>
<feature type="compositionally biased region" description="Polar residues" evidence="7">
    <location>
        <begin position="316"/>
        <end position="338"/>
    </location>
</feature>
<evidence type="ECO:0000313" key="10">
    <source>
        <dbReference type="Proteomes" id="UP000054279"/>
    </source>
</evidence>
<feature type="repeat" description="WD" evidence="6">
    <location>
        <begin position="733"/>
        <end position="774"/>
    </location>
</feature>
<feature type="region of interest" description="Disordered" evidence="7">
    <location>
        <begin position="130"/>
        <end position="233"/>
    </location>
</feature>
<feature type="region of interest" description="Disordered" evidence="7">
    <location>
        <begin position="273"/>
        <end position="358"/>
    </location>
</feature>
<protein>
    <recommendedName>
        <fullName evidence="8">Striatin N-terminal domain-containing protein</fullName>
    </recommendedName>
</protein>
<dbReference type="InterPro" id="IPR020472">
    <property type="entry name" value="WD40_PAC1"/>
</dbReference>
<feature type="compositionally biased region" description="Low complexity" evidence="7">
    <location>
        <begin position="36"/>
        <end position="51"/>
    </location>
</feature>
<feature type="compositionally biased region" description="Polar residues" evidence="7">
    <location>
        <begin position="191"/>
        <end position="212"/>
    </location>
</feature>
<keyword evidence="10" id="KW-1185">Reference proteome</keyword>
<evidence type="ECO:0000256" key="2">
    <source>
        <dbReference type="ARBA" id="ARBA00022574"/>
    </source>
</evidence>
<dbReference type="GO" id="GO:0005516">
    <property type="term" value="F:calmodulin binding"/>
    <property type="evidence" value="ECO:0007669"/>
    <property type="project" value="UniProtKB-KW"/>
</dbReference>
<proteinExistence type="inferred from homology"/>
<dbReference type="PROSITE" id="PS50294">
    <property type="entry name" value="WD_REPEATS_REGION"/>
    <property type="match status" value="5"/>
</dbReference>
<evidence type="ECO:0000256" key="3">
    <source>
        <dbReference type="ARBA" id="ARBA00022737"/>
    </source>
</evidence>
<keyword evidence="3" id="KW-0677">Repeat</keyword>
<dbReference type="PRINTS" id="PR00320">
    <property type="entry name" value="GPROTEINBRPT"/>
</dbReference>
<feature type="non-terminal residue" evidence="9">
    <location>
        <position position="814"/>
    </location>
</feature>
<dbReference type="Proteomes" id="UP000054279">
    <property type="component" value="Unassembled WGS sequence"/>
</dbReference>
<dbReference type="OrthoDB" id="727118at2759"/>
<feature type="region of interest" description="Disordered" evidence="7">
    <location>
        <begin position="425"/>
        <end position="450"/>
    </location>
</feature>
<dbReference type="CDD" id="cd00200">
    <property type="entry name" value="WD40"/>
    <property type="match status" value="1"/>
</dbReference>